<evidence type="ECO:0000313" key="2">
    <source>
        <dbReference type="Proteomes" id="UP001605036"/>
    </source>
</evidence>
<dbReference type="AlphaFoldDB" id="A0ABD1YQX5"/>
<gene>
    <name evidence="1" type="ORF">R1flu_004552</name>
</gene>
<name>A0ABD1YQX5_9MARC</name>
<sequence>MLEHCFSIRTLDSGLVHDGFVGPHAATSGSWREFTAKSMNVGSITTHCNQGPEKLRPFEDEDEFHWIAGRNHPGGSYRPLWVPSAEARRNFFCGGTYRRCDCVLWGQNFRGRTY</sequence>
<evidence type="ECO:0000313" key="1">
    <source>
        <dbReference type="EMBL" id="KAL2633073.1"/>
    </source>
</evidence>
<organism evidence="1 2">
    <name type="scientific">Riccia fluitans</name>
    <dbReference type="NCBI Taxonomy" id="41844"/>
    <lineage>
        <taxon>Eukaryota</taxon>
        <taxon>Viridiplantae</taxon>
        <taxon>Streptophyta</taxon>
        <taxon>Embryophyta</taxon>
        <taxon>Marchantiophyta</taxon>
        <taxon>Marchantiopsida</taxon>
        <taxon>Marchantiidae</taxon>
        <taxon>Marchantiales</taxon>
        <taxon>Ricciaceae</taxon>
        <taxon>Riccia</taxon>
    </lineage>
</organism>
<protein>
    <submittedName>
        <fullName evidence="1">Uncharacterized protein</fullName>
    </submittedName>
</protein>
<dbReference type="EMBL" id="JBHFFA010000003">
    <property type="protein sequence ID" value="KAL2633073.1"/>
    <property type="molecule type" value="Genomic_DNA"/>
</dbReference>
<reference evidence="1 2" key="1">
    <citation type="submission" date="2024-09" db="EMBL/GenBank/DDBJ databases">
        <title>Chromosome-scale assembly of Riccia fluitans.</title>
        <authorList>
            <person name="Paukszto L."/>
            <person name="Sawicki J."/>
            <person name="Karawczyk K."/>
            <person name="Piernik-Szablinska J."/>
            <person name="Szczecinska M."/>
            <person name="Mazdziarz M."/>
        </authorList>
    </citation>
    <scope>NUCLEOTIDE SEQUENCE [LARGE SCALE GENOMIC DNA]</scope>
    <source>
        <strain evidence="1">Rf_01</strain>
        <tissue evidence="1">Aerial parts of the thallus</tissue>
    </source>
</reference>
<accession>A0ABD1YQX5</accession>
<keyword evidence="2" id="KW-1185">Reference proteome</keyword>
<comment type="caution">
    <text evidence="1">The sequence shown here is derived from an EMBL/GenBank/DDBJ whole genome shotgun (WGS) entry which is preliminary data.</text>
</comment>
<dbReference type="Proteomes" id="UP001605036">
    <property type="component" value="Unassembled WGS sequence"/>
</dbReference>
<proteinExistence type="predicted"/>